<dbReference type="AlphaFoldDB" id="A0A8D9D1I7"/>
<accession>A0A8D9D1I7</accession>
<gene>
    <name evidence="1" type="ORF">BRAPAZ1V2_A09P78680.2</name>
</gene>
<evidence type="ECO:0000313" key="2">
    <source>
        <dbReference type="Proteomes" id="UP000694005"/>
    </source>
</evidence>
<organism evidence="1 2">
    <name type="scientific">Brassica campestris</name>
    <name type="common">Field mustard</name>
    <dbReference type="NCBI Taxonomy" id="3711"/>
    <lineage>
        <taxon>Eukaryota</taxon>
        <taxon>Viridiplantae</taxon>
        <taxon>Streptophyta</taxon>
        <taxon>Embryophyta</taxon>
        <taxon>Tracheophyta</taxon>
        <taxon>Spermatophyta</taxon>
        <taxon>Magnoliopsida</taxon>
        <taxon>eudicotyledons</taxon>
        <taxon>Gunneridae</taxon>
        <taxon>Pentapetalae</taxon>
        <taxon>rosids</taxon>
        <taxon>malvids</taxon>
        <taxon>Brassicales</taxon>
        <taxon>Brassicaceae</taxon>
        <taxon>Brassiceae</taxon>
        <taxon>Brassica</taxon>
    </lineage>
</organism>
<dbReference type="Proteomes" id="UP000694005">
    <property type="component" value="Chromosome A09"/>
</dbReference>
<proteinExistence type="predicted"/>
<dbReference type="Gramene" id="A09p78680.2_BraZ1">
    <property type="protein sequence ID" value="A09p78680.2_BraZ1.CDS.1"/>
    <property type="gene ID" value="A09g78680.2_BraZ1"/>
</dbReference>
<protein>
    <submittedName>
        <fullName evidence="1">Uncharacterized protein</fullName>
    </submittedName>
</protein>
<dbReference type="EMBL" id="LS974625">
    <property type="protein sequence ID" value="CAG7867401.1"/>
    <property type="molecule type" value="Genomic_DNA"/>
</dbReference>
<name>A0A8D9D1I7_BRACM</name>
<sequence length="71" mass="8173">MTRRSSTNRLIRHSTKIDTERNIAKDSEIARSGRNIQWTSVVVGIYLLKLVNISISPLFRVFIKSAYCYAL</sequence>
<evidence type="ECO:0000313" key="1">
    <source>
        <dbReference type="EMBL" id="CAG7867401.1"/>
    </source>
</evidence>
<reference evidence="1 2" key="1">
    <citation type="submission" date="2021-07" db="EMBL/GenBank/DDBJ databases">
        <authorList>
            <consortium name="Genoscope - CEA"/>
            <person name="William W."/>
        </authorList>
    </citation>
    <scope>NUCLEOTIDE SEQUENCE [LARGE SCALE GENOMIC DNA]</scope>
</reference>